<dbReference type="InterPro" id="IPR003501">
    <property type="entry name" value="PTS_EIIB_2/3"/>
</dbReference>
<proteinExistence type="predicted"/>
<accession>A0ABD7G1S1</accession>
<reference evidence="4 5" key="1">
    <citation type="journal article" date="2018" name="PLoS ONE">
        <title>Phenotypic characterization and whole genome analysis of extended-spectrum beta-lactamase-producing bacteria isolated from dogs in Germany.</title>
        <authorList>
            <person name="Boehmer T."/>
            <person name="Vogler A.J."/>
            <person name="Thomas A."/>
            <person name="Sauer S."/>
            <person name="Hergenroether M."/>
            <person name="Straubinger R.K."/>
            <person name="Birdsell D."/>
            <person name="Keim P."/>
            <person name="Sahl J.W."/>
            <person name="Williamson C.H."/>
            <person name="Riehm J.M."/>
        </authorList>
    </citation>
    <scope>NUCLEOTIDE SEQUENCE [LARGE SCALE GENOMIC DNA]</scope>
    <source>
        <strain evidence="4 5">AFG_SD03_1510_Ahy_093</strain>
    </source>
</reference>
<dbReference type="GO" id="GO:0009401">
    <property type="term" value="P:phosphoenolpyruvate-dependent sugar phosphotransferase system"/>
    <property type="evidence" value="ECO:0007669"/>
    <property type="project" value="UniProtKB-KW"/>
</dbReference>
<dbReference type="InterPro" id="IPR013011">
    <property type="entry name" value="PTS_EIIB_2"/>
</dbReference>
<comment type="caution">
    <text evidence="4">The sequence shown here is derived from an EMBL/GenBank/DDBJ whole genome shotgun (WGS) entry which is preliminary data.</text>
</comment>
<gene>
    <name evidence="4" type="ORF">C6C11_21435</name>
</gene>
<evidence type="ECO:0000256" key="1">
    <source>
        <dbReference type="ARBA" id="ARBA00022679"/>
    </source>
</evidence>
<dbReference type="GO" id="GO:0016740">
    <property type="term" value="F:transferase activity"/>
    <property type="evidence" value="ECO:0007669"/>
    <property type="project" value="UniProtKB-KW"/>
</dbReference>
<dbReference type="EMBL" id="PUTQ01000041">
    <property type="protein sequence ID" value="RCF43641.1"/>
    <property type="molecule type" value="Genomic_DNA"/>
</dbReference>
<dbReference type="Pfam" id="PF02302">
    <property type="entry name" value="PTS_IIB"/>
    <property type="match status" value="1"/>
</dbReference>
<reference evidence="5" key="2">
    <citation type="submission" date="2018-02" db="EMBL/GenBank/DDBJ databases">
        <title>Phenotypic characterization and whole genome analysis of multidrug-resistant, extended-spectrum beta-lactamase-producing bacteria isolated from dogs in Germany.</title>
        <authorList>
            <person name="Williamson C."/>
        </authorList>
    </citation>
    <scope>NUCLEOTIDE SEQUENCE [LARGE SCALE GENOMIC DNA]</scope>
    <source>
        <strain evidence="5">AFG_SD03_1510_Ahy_093</strain>
    </source>
</reference>
<keyword evidence="1" id="KW-0808">Transferase</keyword>
<dbReference type="AlphaFoldDB" id="A0ABD7G1S1"/>
<evidence type="ECO:0000259" key="3">
    <source>
        <dbReference type="PROSITE" id="PS51099"/>
    </source>
</evidence>
<keyword evidence="2" id="KW-0598">Phosphotransferase system</keyword>
<protein>
    <submittedName>
        <fullName evidence="4">PTS ascorbate transporter subunit IIB</fullName>
    </submittedName>
</protein>
<feature type="domain" description="PTS EIIB type-2" evidence="3">
    <location>
        <begin position="13"/>
        <end position="105"/>
    </location>
</feature>
<dbReference type="PROSITE" id="PS51099">
    <property type="entry name" value="PTS_EIIB_TYPE_2"/>
    <property type="match status" value="1"/>
</dbReference>
<sequence>MSGALRPTEEENMKILVVCGHGLGTSLMMEMSIKSILKELAVTAEVDHRDLASAGSERAEIFVATRDIAEQLVSMGVDGRLVSLDNMVDKAAMKEKLAIALRELGAL</sequence>
<dbReference type="SUPFAM" id="SSF52794">
    <property type="entry name" value="PTS system IIB component-like"/>
    <property type="match status" value="1"/>
</dbReference>
<evidence type="ECO:0000313" key="4">
    <source>
        <dbReference type="EMBL" id="RCF43641.1"/>
    </source>
</evidence>
<evidence type="ECO:0000256" key="2">
    <source>
        <dbReference type="ARBA" id="ARBA00022683"/>
    </source>
</evidence>
<organism evidence="4 5">
    <name type="scientific">Aeromonas hydrophila</name>
    <dbReference type="NCBI Taxonomy" id="644"/>
    <lineage>
        <taxon>Bacteria</taxon>
        <taxon>Pseudomonadati</taxon>
        <taxon>Pseudomonadota</taxon>
        <taxon>Gammaproteobacteria</taxon>
        <taxon>Aeromonadales</taxon>
        <taxon>Aeromonadaceae</taxon>
        <taxon>Aeromonas</taxon>
    </lineage>
</organism>
<name>A0ABD7G1S1_AERHY</name>
<evidence type="ECO:0000313" key="5">
    <source>
        <dbReference type="Proteomes" id="UP000253075"/>
    </source>
</evidence>
<dbReference type="Gene3D" id="3.40.50.2300">
    <property type="match status" value="1"/>
</dbReference>
<dbReference type="CDD" id="cd05563">
    <property type="entry name" value="PTS_IIB_ascorbate"/>
    <property type="match status" value="1"/>
</dbReference>
<dbReference type="Proteomes" id="UP000253075">
    <property type="component" value="Unassembled WGS sequence"/>
</dbReference>
<dbReference type="InterPro" id="IPR036095">
    <property type="entry name" value="PTS_EIIB-like_sf"/>
</dbReference>